<feature type="binding site" evidence="7">
    <location>
        <position position="186"/>
    </location>
    <ligand>
        <name>3-phosphoshikimate</name>
        <dbReference type="ChEBI" id="CHEBI:145989"/>
    </ligand>
</feature>
<feature type="binding site" evidence="7">
    <location>
        <position position="161"/>
    </location>
    <ligand>
        <name>phosphoenolpyruvate</name>
        <dbReference type="ChEBI" id="CHEBI:58702"/>
    </ligand>
</feature>
<dbReference type="Pfam" id="PF00275">
    <property type="entry name" value="EPSP_synthase"/>
    <property type="match status" value="1"/>
</dbReference>
<comment type="caution">
    <text evidence="7">Lacks conserved residue(s) required for the propagation of feature annotation.</text>
</comment>
<feature type="binding site" evidence="7">
    <location>
        <position position="116"/>
    </location>
    <ligand>
        <name>phosphoenolpyruvate</name>
        <dbReference type="ChEBI" id="CHEBI:58702"/>
    </ligand>
</feature>
<feature type="domain" description="Enolpyruvate transferase" evidence="8">
    <location>
        <begin position="8"/>
        <end position="408"/>
    </location>
</feature>
<accession>G5HAC9</accession>
<evidence type="ECO:0000256" key="4">
    <source>
        <dbReference type="ARBA" id="ARBA00022679"/>
    </source>
</evidence>
<keyword evidence="4 7" id="KW-0808">Transferase</keyword>
<dbReference type="NCBIfam" id="TIGR01356">
    <property type="entry name" value="aroA"/>
    <property type="match status" value="1"/>
</dbReference>
<name>G5HAC9_9BACT</name>
<protein>
    <recommendedName>
        <fullName evidence="7">3-phosphoshikimate 1-carboxyvinyltransferase</fullName>
        <ecNumber evidence="7">2.5.1.19</ecNumber>
    </recommendedName>
    <alternativeName>
        <fullName evidence="7">5-enolpyruvylshikimate-3-phosphate synthase</fullName>
        <shortName evidence="7">EPSP synthase</shortName>
        <shortName evidence="7">EPSPS</shortName>
    </alternativeName>
</protein>
<comment type="subcellular location">
    <subcellularLocation>
        <location evidence="7">Cytoplasm</location>
    </subcellularLocation>
</comment>
<dbReference type="HOGENOM" id="CLU_024321_0_0_10"/>
<dbReference type="CDD" id="cd01556">
    <property type="entry name" value="EPSP_synthase"/>
    <property type="match status" value="1"/>
</dbReference>
<keyword evidence="10" id="KW-1185">Reference proteome</keyword>
<feature type="binding site" evidence="7">
    <location>
        <position position="331"/>
    </location>
    <ligand>
        <name>phosphoenolpyruvate</name>
        <dbReference type="ChEBI" id="CHEBI:58702"/>
    </ligand>
</feature>
<comment type="pathway">
    <text evidence="1 7">Metabolic intermediate biosynthesis; chorismate biosynthesis; chorismate from D-erythrose 4-phosphate and phosphoenolpyruvate: step 6/7.</text>
</comment>
<feature type="binding site" evidence="7">
    <location>
        <position position="88"/>
    </location>
    <ligand>
        <name>phosphoenolpyruvate</name>
        <dbReference type="ChEBI" id="CHEBI:58702"/>
    </ligand>
</feature>
<dbReference type="Proteomes" id="UP000006008">
    <property type="component" value="Unassembled WGS sequence"/>
</dbReference>
<feature type="binding site" evidence="7">
    <location>
        <position position="159"/>
    </location>
    <ligand>
        <name>3-phosphoshikimate</name>
        <dbReference type="ChEBI" id="CHEBI:145989"/>
    </ligand>
</feature>
<dbReference type="eggNOG" id="COG0128">
    <property type="taxonomic scope" value="Bacteria"/>
</dbReference>
<dbReference type="InterPro" id="IPR036968">
    <property type="entry name" value="Enolpyruvate_Tfrase_sf"/>
</dbReference>
<dbReference type="RefSeq" id="WP_009134400.1">
    <property type="nucleotide sequence ID" value="NZ_CP102250.1"/>
</dbReference>
<dbReference type="PIRSF" id="PIRSF000505">
    <property type="entry name" value="EPSPS"/>
    <property type="match status" value="1"/>
</dbReference>
<evidence type="ECO:0000256" key="1">
    <source>
        <dbReference type="ARBA" id="ARBA00004811"/>
    </source>
</evidence>
<dbReference type="EMBL" id="ADLD01000013">
    <property type="protein sequence ID" value="EHB91545.1"/>
    <property type="molecule type" value="Genomic_DNA"/>
</dbReference>
<proteinExistence type="inferred from homology"/>
<gene>
    <name evidence="7" type="primary">aroA</name>
    <name evidence="9" type="ORF">HMPREF9450_01594</name>
</gene>
<dbReference type="GeneID" id="92815373"/>
<dbReference type="InterPro" id="IPR013792">
    <property type="entry name" value="RNA3'P_cycl/enolpyr_Trfase_a/b"/>
</dbReference>
<dbReference type="GO" id="GO:0005737">
    <property type="term" value="C:cytoplasm"/>
    <property type="evidence" value="ECO:0007669"/>
    <property type="project" value="UniProtKB-SubCell"/>
</dbReference>
<feature type="binding site" evidence="7">
    <location>
        <position position="399"/>
    </location>
    <ligand>
        <name>phosphoenolpyruvate</name>
        <dbReference type="ChEBI" id="CHEBI:58702"/>
    </ligand>
</feature>
<evidence type="ECO:0000313" key="10">
    <source>
        <dbReference type="Proteomes" id="UP000006008"/>
    </source>
</evidence>
<dbReference type="Gene3D" id="3.65.10.10">
    <property type="entry name" value="Enolpyruvate transferase domain"/>
    <property type="match status" value="2"/>
</dbReference>
<feature type="binding site" evidence="7">
    <location>
        <position position="300"/>
    </location>
    <ligand>
        <name>3-phosphoshikimate</name>
        <dbReference type="ChEBI" id="CHEBI:145989"/>
    </ligand>
</feature>
<dbReference type="HAMAP" id="MF_00210">
    <property type="entry name" value="EPSP_synth"/>
    <property type="match status" value="1"/>
</dbReference>
<evidence type="ECO:0000256" key="5">
    <source>
        <dbReference type="ARBA" id="ARBA00023141"/>
    </source>
</evidence>
<dbReference type="GO" id="GO:0009073">
    <property type="term" value="P:aromatic amino acid family biosynthetic process"/>
    <property type="evidence" value="ECO:0007669"/>
    <property type="project" value="UniProtKB-KW"/>
</dbReference>
<sequence>MKTTIHKGRIAGSITAPASKSYAQRAVAAALLAGGETTLTHLDLCNDTRAALDVARRLGASVSHEGTTYTIRGGLNPVSTKLNIGESGLATRLFTPIASLCHMPITINGEGSILRRPIEMMEEPLQALGVEVISNGGYLPISVKGPMRGGEIHVDGSLSSQFITGLLMALPLSPNDTVLHVENLKSRPYVDMTIDLAARFGVAIEHNNYEQFYIAGGQHYTPCTYNIEGDWSGASCLLVAGATAGSITIRNLNHISLQADLAIIEALARAGAEIITTNSSVTVHGGPLHAFEFDATDCPDLFPALAALAASCEGTSVLTGTQRLTYKESNRAETIAEVFGRLGIGVDLSEENTMRITGGPVSSAVVDSHNDHRIAMAAAVAALSSDDSVVIEGADAADKSYPNFWNDLDTLRS</sequence>
<feature type="binding site" evidence="7">
    <location>
        <position position="21"/>
    </location>
    <ligand>
        <name>3-phosphoshikimate</name>
        <dbReference type="ChEBI" id="CHEBI:145989"/>
    </ligand>
</feature>
<evidence type="ECO:0000313" key="9">
    <source>
        <dbReference type="EMBL" id="EHB91545.1"/>
    </source>
</evidence>
<feature type="binding site" evidence="7">
    <location>
        <position position="25"/>
    </location>
    <ligand>
        <name>3-phosphoshikimate</name>
        <dbReference type="ChEBI" id="CHEBI:145989"/>
    </ligand>
</feature>
<organism evidence="9 10">
    <name type="scientific">Alistipes indistinctus YIT 12060</name>
    <dbReference type="NCBI Taxonomy" id="742725"/>
    <lineage>
        <taxon>Bacteria</taxon>
        <taxon>Pseudomonadati</taxon>
        <taxon>Bacteroidota</taxon>
        <taxon>Bacteroidia</taxon>
        <taxon>Bacteroidales</taxon>
        <taxon>Rikenellaceae</taxon>
        <taxon>Alistipes</taxon>
    </lineage>
</organism>
<feature type="binding site" evidence="7">
    <location>
        <position position="373"/>
    </location>
    <ligand>
        <name>phosphoenolpyruvate</name>
        <dbReference type="ChEBI" id="CHEBI:58702"/>
    </ligand>
</feature>
<evidence type="ECO:0000256" key="3">
    <source>
        <dbReference type="ARBA" id="ARBA00022605"/>
    </source>
</evidence>
<keyword evidence="7" id="KW-0963">Cytoplasm</keyword>
<dbReference type="GO" id="GO:0008652">
    <property type="term" value="P:amino acid biosynthetic process"/>
    <property type="evidence" value="ECO:0007669"/>
    <property type="project" value="UniProtKB-KW"/>
</dbReference>
<dbReference type="InterPro" id="IPR006264">
    <property type="entry name" value="EPSP_synthase"/>
</dbReference>
<keyword evidence="3 7" id="KW-0028">Amino-acid biosynthesis</keyword>
<dbReference type="PANTHER" id="PTHR21090">
    <property type="entry name" value="AROM/DEHYDROQUINATE SYNTHASE"/>
    <property type="match status" value="1"/>
</dbReference>
<evidence type="ECO:0000256" key="7">
    <source>
        <dbReference type="HAMAP-Rule" id="MF_00210"/>
    </source>
</evidence>
<reference evidence="9 10" key="1">
    <citation type="submission" date="2011-08" db="EMBL/GenBank/DDBJ databases">
        <title>The Genome Sequence of Alistipes indistinctus YIT 12060.</title>
        <authorList>
            <consortium name="The Broad Institute Genome Sequencing Platform"/>
            <person name="Earl A."/>
            <person name="Ward D."/>
            <person name="Feldgarden M."/>
            <person name="Gevers D."/>
            <person name="Morotomi M."/>
            <person name="Young S.K."/>
            <person name="Zeng Q."/>
            <person name="Gargeya S."/>
            <person name="Fitzgerald M."/>
            <person name="Haas B."/>
            <person name="Abouelleil A."/>
            <person name="Alvarado L."/>
            <person name="Arachchi H.M."/>
            <person name="Berlin A."/>
            <person name="Brown A."/>
            <person name="Chapman S.B."/>
            <person name="Chen Z."/>
            <person name="Dunbar C."/>
            <person name="Freedman E."/>
            <person name="Gearin G."/>
            <person name="Gellesch M."/>
            <person name="Goldberg J."/>
            <person name="Griggs A."/>
            <person name="Gujja S."/>
            <person name="Heiman D."/>
            <person name="Howarth C."/>
            <person name="Larson L."/>
            <person name="Lui A."/>
            <person name="MacDonald P.J.P."/>
            <person name="Montmayeur A."/>
            <person name="Murphy C."/>
            <person name="Neiman D."/>
            <person name="Pearson M."/>
            <person name="Priest M."/>
            <person name="Roberts A."/>
            <person name="Saif S."/>
            <person name="Shea T."/>
            <person name="Shenoy N."/>
            <person name="Sisk P."/>
            <person name="Stolte C."/>
            <person name="Sykes S."/>
            <person name="Wortman J."/>
            <person name="Nusbaum C."/>
            <person name="Birren B."/>
        </authorList>
    </citation>
    <scope>NUCLEOTIDE SEQUENCE [LARGE SCALE GENOMIC DNA]</scope>
    <source>
        <strain evidence="9 10">YIT 12060</strain>
    </source>
</reference>
<dbReference type="GO" id="GO:0009423">
    <property type="term" value="P:chorismate biosynthetic process"/>
    <property type="evidence" value="ECO:0007669"/>
    <property type="project" value="UniProtKB-UniRule"/>
</dbReference>
<keyword evidence="5 7" id="KW-0057">Aromatic amino acid biosynthesis</keyword>
<feature type="binding site" evidence="7">
    <location>
        <position position="20"/>
    </location>
    <ligand>
        <name>phosphoenolpyruvate</name>
        <dbReference type="ChEBI" id="CHEBI:58702"/>
    </ligand>
</feature>
<dbReference type="GO" id="GO:0003866">
    <property type="term" value="F:3-phosphoshikimate 1-carboxyvinyltransferase activity"/>
    <property type="evidence" value="ECO:0007669"/>
    <property type="project" value="UniProtKB-UniRule"/>
</dbReference>
<feature type="binding site" evidence="7">
    <location>
        <position position="20"/>
    </location>
    <ligand>
        <name>3-phosphoshikimate</name>
        <dbReference type="ChEBI" id="CHEBI:145989"/>
    </ligand>
</feature>
<dbReference type="AlphaFoldDB" id="G5HAC9"/>
<dbReference type="SUPFAM" id="SSF55205">
    <property type="entry name" value="EPT/RTPC-like"/>
    <property type="match status" value="1"/>
</dbReference>
<evidence type="ECO:0000256" key="6">
    <source>
        <dbReference type="ARBA" id="ARBA00044633"/>
    </source>
</evidence>
<comment type="similarity">
    <text evidence="2 7">Belongs to the EPSP synthase family.</text>
</comment>
<dbReference type="EC" id="2.5.1.19" evidence="7"/>
<dbReference type="UniPathway" id="UPA00053">
    <property type="reaction ID" value="UER00089"/>
</dbReference>
<dbReference type="STRING" id="742725.HMPREF9450_01594"/>
<dbReference type="OrthoDB" id="9809920at2"/>
<comment type="function">
    <text evidence="7">Catalyzes the transfer of the enolpyruvyl moiety of phosphoenolpyruvate (PEP) to the 5-hydroxyl of shikimate-3-phosphate (S3P) to produce enolpyruvyl shikimate-3-phosphate and inorganic phosphate.</text>
</comment>
<feature type="binding site" evidence="7">
    <location>
        <position position="161"/>
    </location>
    <ligand>
        <name>3-phosphoshikimate</name>
        <dbReference type="ChEBI" id="CHEBI:145989"/>
    </ligand>
</feature>
<comment type="caution">
    <text evidence="9">The sequence shown here is derived from an EMBL/GenBank/DDBJ whole genome shotgun (WGS) entry which is preliminary data.</text>
</comment>
<dbReference type="PATRIC" id="fig|742725.3.peg.1686"/>
<dbReference type="PANTHER" id="PTHR21090:SF5">
    <property type="entry name" value="PENTAFUNCTIONAL AROM POLYPEPTIDE"/>
    <property type="match status" value="1"/>
</dbReference>
<dbReference type="InterPro" id="IPR001986">
    <property type="entry name" value="Enolpyruvate_Tfrase_dom"/>
</dbReference>
<evidence type="ECO:0000259" key="8">
    <source>
        <dbReference type="Pfam" id="PF00275"/>
    </source>
</evidence>
<feature type="binding site" evidence="7">
    <location>
        <position position="160"/>
    </location>
    <ligand>
        <name>3-phosphoshikimate</name>
        <dbReference type="ChEBI" id="CHEBI:145989"/>
    </ligand>
</feature>
<comment type="subunit">
    <text evidence="7">Monomer.</text>
</comment>
<evidence type="ECO:0000256" key="2">
    <source>
        <dbReference type="ARBA" id="ARBA00009948"/>
    </source>
</evidence>
<comment type="catalytic activity">
    <reaction evidence="6">
        <text>3-phosphoshikimate + phosphoenolpyruvate = 5-O-(1-carboxyvinyl)-3-phosphoshikimate + phosphate</text>
        <dbReference type="Rhea" id="RHEA:21256"/>
        <dbReference type="ChEBI" id="CHEBI:43474"/>
        <dbReference type="ChEBI" id="CHEBI:57701"/>
        <dbReference type="ChEBI" id="CHEBI:58702"/>
        <dbReference type="ChEBI" id="CHEBI:145989"/>
        <dbReference type="EC" id="2.5.1.19"/>
    </reaction>
    <physiologicalReaction direction="left-to-right" evidence="6">
        <dbReference type="Rhea" id="RHEA:21257"/>
    </physiologicalReaction>
</comment>
<feature type="binding site" evidence="7">
    <location>
        <position position="327"/>
    </location>
    <ligand>
        <name>3-phosphoshikimate</name>
        <dbReference type="ChEBI" id="CHEBI:145989"/>
    </ligand>
</feature>
<feature type="active site" description="Proton acceptor" evidence="7">
    <location>
        <position position="300"/>
    </location>
</feature>